<dbReference type="AlphaFoldDB" id="A0A2J7Q9E0"/>
<dbReference type="PANTHER" id="PTHR47027">
    <property type="entry name" value="REVERSE TRANSCRIPTASE DOMAIN-CONTAINING PROTEIN"/>
    <property type="match status" value="1"/>
</dbReference>
<keyword evidence="2" id="KW-1185">Reference proteome</keyword>
<dbReference type="Proteomes" id="UP000235965">
    <property type="component" value="Unassembled WGS sequence"/>
</dbReference>
<evidence type="ECO:0008006" key="3">
    <source>
        <dbReference type="Google" id="ProtNLM"/>
    </source>
</evidence>
<dbReference type="PANTHER" id="PTHR47027:SF29">
    <property type="entry name" value="C2H2-TYPE DOMAIN-CONTAINING PROTEIN"/>
    <property type="match status" value="1"/>
</dbReference>
<gene>
    <name evidence="1" type="ORF">B7P43_G17903</name>
</gene>
<accession>A0A2J7Q9E0</accession>
<protein>
    <recommendedName>
        <fullName evidence="3">Reverse transcriptase domain-containing protein</fullName>
    </recommendedName>
</protein>
<reference evidence="1 2" key="1">
    <citation type="submission" date="2017-12" db="EMBL/GenBank/DDBJ databases">
        <title>Hemimetabolous genomes reveal molecular basis of termite eusociality.</title>
        <authorList>
            <person name="Harrison M.C."/>
            <person name="Jongepier E."/>
            <person name="Robertson H.M."/>
            <person name="Arning N."/>
            <person name="Bitard-Feildel T."/>
            <person name="Chao H."/>
            <person name="Childers C.P."/>
            <person name="Dinh H."/>
            <person name="Doddapaneni H."/>
            <person name="Dugan S."/>
            <person name="Gowin J."/>
            <person name="Greiner C."/>
            <person name="Han Y."/>
            <person name="Hu H."/>
            <person name="Hughes D.S.T."/>
            <person name="Huylmans A.-K."/>
            <person name="Kemena C."/>
            <person name="Kremer L.P.M."/>
            <person name="Lee S.L."/>
            <person name="Lopez-Ezquerra A."/>
            <person name="Mallet L."/>
            <person name="Monroy-Kuhn J.M."/>
            <person name="Moser A."/>
            <person name="Murali S.C."/>
            <person name="Muzny D.M."/>
            <person name="Otani S."/>
            <person name="Piulachs M.-D."/>
            <person name="Poelchau M."/>
            <person name="Qu J."/>
            <person name="Schaub F."/>
            <person name="Wada-Katsumata A."/>
            <person name="Worley K.C."/>
            <person name="Xie Q."/>
            <person name="Ylla G."/>
            <person name="Poulsen M."/>
            <person name="Gibbs R.A."/>
            <person name="Schal C."/>
            <person name="Richards S."/>
            <person name="Belles X."/>
            <person name="Korb J."/>
            <person name="Bornberg-Bauer E."/>
        </authorList>
    </citation>
    <scope>NUCLEOTIDE SEQUENCE [LARGE SCALE GENOMIC DNA]</scope>
    <source>
        <tissue evidence="1">Whole body</tissue>
    </source>
</reference>
<dbReference type="InParanoid" id="A0A2J7Q9E0"/>
<dbReference type="STRING" id="105785.A0A2J7Q9E0"/>
<evidence type="ECO:0000313" key="1">
    <source>
        <dbReference type="EMBL" id="PNF25192.1"/>
    </source>
</evidence>
<proteinExistence type="predicted"/>
<organism evidence="1 2">
    <name type="scientific">Cryptotermes secundus</name>
    <dbReference type="NCBI Taxonomy" id="105785"/>
    <lineage>
        <taxon>Eukaryota</taxon>
        <taxon>Metazoa</taxon>
        <taxon>Ecdysozoa</taxon>
        <taxon>Arthropoda</taxon>
        <taxon>Hexapoda</taxon>
        <taxon>Insecta</taxon>
        <taxon>Pterygota</taxon>
        <taxon>Neoptera</taxon>
        <taxon>Polyneoptera</taxon>
        <taxon>Dictyoptera</taxon>
        <taxon>Blattodea</taxon>
        <taxon>Blattoidea</taxon>
        <taxon>Termitoidae</taxon>
        <taxon>Kalotermitidae</taxon>
        <taxon>Cryptotermitinae</taxon>
        <taxon>Cryptotermes</taxon>
    </lineage>
</organism>
<sequence>MFLFCHPNADQNHDIKIGNRCFENVAQFIYLGMTITNQNFIQYEIKRRVNLANARYHSVQSHLSFHLRSKNVKIRTCPKCRAKHDIKIGNKCFENVAQFRYLGTSITNQNLIQEEIKRRLNSGNACYHSIQNLLSSHLLSKNITIRIYKTISLSVVLYGCETWSLTLREEHRLGVILVGKLEGNRPLGRPRHRWVDNIKMDLRGIGWDGMNWIDLA</sequence>
<comment type="caution">
    <text evidence="1">The sequence shown here is derived from an EMBL/GenBank/DDBJ whole genome shotgun (WGS) entry which is preliminary data.</text>
</comment>
<name>A0A2J7Q9E0_9NEOP</name>
<evidence type="ECO:0000313" key="2">
    <source>
        <dbReference type="Proteomes" id="UP000235965"/>
    </source>
</evidence>
<dbReference type="EMBL" id="NEVH01016383">
    <property type="protein sequence ID" value="PNF25192.1"/>
    <property type="molecule type" value="Genomic_DNA"/>
</dbReference>